<keyword evidence="1" id="KW-0646">Protease inhibitor</keyword>
<dbReference type="GO" id="GO:0045087">
    <property type="term" value="P:innate immune response"/>
    <property type="evidence" value="ECO:0007669"/>
    <property type="project" value="TreeGrafter"/>
</dbReference>
<reference evidence="4" key="1">
    <citation type="submission" date="2025-08" db="UniProtKB">
        <authorList>
            <consortium name="Ensembl"/>
        </authorList>
    </citation>
    <scope>IDENTIFICATION</scope>
</reference>
<dbReference type="Gene3D" id="4.10.75.10">
    <property type="entry name" value="Elafin-like"/>
    <property type="match status" value="2"/>
</dbReference>
<sequence>MRCLISLALGLLALKAVLALDPAFISPVQVMCPEPSSSEEMPCTPACLTDEDCLSNTKCCPSACGLSCRTPIIEAAPKAGSCPWVNNQISQLCQEEDECSRDSECYGDKKCCMSNCARRCLDPVQGMQPQYCPLGPFLPWLSLVSTSSSGGKGWGQIRNRPGGRSQAPQWFSLPTHCATAGFLGHLMCHSGQEWLSVEKGA</sequence>
<name>A0A8C9Q1C7_SPEDA</name>
<dbReference type="Proteomes" id="UP000694422">
    <property type="component" value="Unplaced"/>
</dbReference>
<dbReference type="PANTHER" id="PTHR19441:SF27">
    <property type="entry name" value="WHEY ACIDIC PROTEIN"/>
    <property type="match status" value="1"/>
</dbReference>
<accession>A0A8C9Q1C7</accession>
<dbReference type="CDD" id="cd00199">
    <property type="entry name" value="WAP"/>
    <property type="match status" value="1"/>
</dbReference>
<organism evidence="4 5">
    <name type="scientific">Spermophilus dauricus</name>
    <name type="common">Daurian ground squirrel</name>
    <dbReference type="NCBI Taxonomy" id="99837"/>
    <lineage>
        <taxon>Eukaryota</taxon>
        <taxon>Metazoa</taxon>
        <taxon>Chordata</taxon>
        <taxon>Craniata</taxon>
        <taxon>Vertebrata</taxon>
        <taxon>Euteleostomi</taxon>
        <taxon>Mammalia</taxon>
        <taxon>Eutheria</taxon>
        <taxon>Euarchontoglires</taxon>
        <taxon>Glires</taxon>
        <taxon>Rodentia</taxon>
        <taxon>Sciuromorpha</taxon>
        <taxon>Sciuridae</taxon>
        <taxon>Xerinae</taxon>
        <taxon>Marmotini</taxon>
        <taxon>Spermophilus</taxon>
    </lineage>
</organism>
<feature type="signal peptide" evidence="2">
    <location>
        <begin position="1"/>
        <end position="19"/>
    </location>
</feature>
<feature type="domain" description="WAP" evidence="3">
    <location>
        <begin position="26"/>
        <end position="72"/>
    </location>
</feature>
<dbReference type="Ensembl" id="ENSSDAT00000017001.1">
    <property type="protein sequence ID" value="ENSSDAP00000014994.1"/>
    <property type="gene ID" value="ENSSDAG00000013506.1"/>
</dbReference>
<evidence type="ECO:0000313" key="5">
    <source>
        <dbReference type="Proteomes" id="UP000694422"/>
    </source>
</evidence>
<evidence type="ECO:0000256" key="2">
    <source>
        <dbReference type="SAM" id="SignalP"/>
    </source>
</evidence>
<dbReference type="InterPro" id="IPR008197">
    <property type="entry name" value="WAP_dom"/>
</dbReference>
<dbReference type="AlphaFoldDB" id="A0A8C9Q1C7"/>
<dbReference type="SMART" id="SM00217">
    <property type="entry name" value="WAP"/>
    <property type="match status" value="2"/>
</dbReference>
<evidence type="ECO:0000313" key="4">
    <source>
        <dbReference type="Ensembl" id="ENSSDAP00000014994.1"/>
    </source>
</evidence>
<dbReference type="PRINTS" id="PR00003">
    <property type="entry name" value="4DISULPHCORE"/>
</dbReference>
<keyword evidence="5" id="KW-1185">Reference proteome</keyword>
<dbReference type="GO" id="GO:0019731">
    <property type="term" value="P:antibacterial humoral response"/>
    <property type="evidence" value="ECO:0007669"/>
    <property type="project" value="TreeGrafter"/>
</dbReference>
<dbReference type="GO" id="GO:0004867">
    <property type="term" value="F:serine-type endopeptidase inhibitor activity"/>
    <property type="evidence" value="ECO:0007669"/>
    <property type="project" value="TreeGrafter"/>
</dbReference>
<dbReference type="GO" id="GO:0005615">
    <property type="term" value="C:extracellular space"/>
    <property type="evidence" value="ECO:0007669"/>
    <property type="project" value="TreeGrafter"/>
</dbReference>
<feature type="domain" description="WAP" evidence="3">
    <location>
        <begin position="75"/>
        <end position="124"/>
    </location>
</feature>
<feature type="chain" id="PRO_5034616266" description="WAP domain-containing protein" evidence="2">
    <location>
        <begin position="20"/>
        <end position="201"/>
    </location>
</feature>
<dbReference type="InterPro" id="IPR036645">
    <property type="entry name" value="Elafin-like_sf"/>
</dbReference>
<dbReference type="PROSITE" id="PS51390">
    <property type="entry name" value="WAP"/>
    <property type="match status" value="2"/>
</dbReference>
<evidence type="ECO:0000256" key="1">
    <source>
        <dbReference type="ARBA" id="ARBA00022690"/>
    </source>
</evidence>
<dbReference type="SUPFAM" id="SSF57256">
    <property type="entry name" value="Elafin-like"/>
    <property type="match status" value="2"/>
</dbReference>
<proteinExistence type="predicted"/>
<dbReference type="PANTHER" id="PTHR19441">
    <property type="entry name" value="WHEY ACDIC PROTEIN WAP"/>
    <property type="match status" value="1"/>
</dbReference>
<dbReference type="Pfam" id="PF00095">
    <property type="entry name" value="WAP"/>
    <property type="match status" value="2"/>
</dbReference>
<dbReference type="InterPro" id="IPR050514">
    <property type="entry name" value="WAP_four-disulfide_core"/>
</dbReference>
<evidence type="ECO:0000259" key="3">
    <source>
        <dbReference type="PROSITE" id="PS51390"/>
    </source>
</evidence>
<keyword evidence="2" id="KW-0732">Signal</keyword>
<protein>
    <recommendedName>
        <fullName evidence="3">WAP domain-containing protein</fullName>
    </recommendedName>
</protein>
<reference evidence="4" key="2">
    <citation type="submission" date="2025-09" db="UniProtKB">
        <authorList>
            <consortium name="Ensembl"/>
        </authorList>
    </citation>
    <scope>IDENTIFICATION</scope>
</reference>